<dbReference type="PANTHER" id="PTHR34298">
    <property type="entry name" value="SEGREGATION AND CONDENSATION PROTEIN B"/>
    <property type="match status" value="1"/>
</dbReference>
<keyword evidence="2" id="KW-0132">Cell division</keyword>
<keyword evidence="4" id="KW-0131">Cell cycle</keyword>
<dbReference type="PANTHER" id="PTHR34298:SF2">
    <property type="entry name" value="SEGREGATION AND CONDENSATION PROTEIN B"/>
    <property type="match status" value="1"/>
</dbReference>
<evidence type="ECO:0000256" key="3">
    <source>
        <dbReference type="ARBA" id="ARBA00022829"/>
    </source>
</evidence>
<protein>
    <submittedName>
        <fullName evidence="5">Segregation and condensation protein B</fullName>
    </submittedName>
</protein>
<gene>
    <name evidence="5" type="ORF">UY92_C0008G0024</name>
</gene>
<dbReference type="Proteomes" id="UP000033870">
    <property type="component" value="Unassembled WGS sequence"/>
</dbReference>
<proteinExistence type="predicted"/>
<organism evidence="5 6">
    <name type="scientific">Candidatus Magasanikbacteria bacterium GW2011_GWA2_56_11</name>
    <dbReference type="NCBI Taxonomy" id="1619044"/>
    <lineage>
        <taxon>Bacteria</taxon>
        <taxon>Candidatus Magasanikiibacteriota</taxon>
    </lineage>
</organism>
<evidence type="ECO:0000256" key="4">
    <source>
        <dbReference type="ARBA" id="ARBA00023306"/>
    </source>
</evidence>
<evidence type="ECO:0000256" key="1">
    <source>
        <dbReference type="ARBA" id="ARBA00022490"/>
    </source>
</evidence>
<dbReference type="GO" id="GO:0051301">
    <property type="term" value="P:cell division"/>
    <property type="evidence" value="ECO:0007669"/>
    <property type="project" value="UniProtKB-KW"/>
</dbReference>
<dbReference type="PATRIC" id="fig|1619044.3.peg.645"/>
<dbReference type="Pfam" id="PF04079">
    <property type="entry name" value="SMC_ScpB"/>
    <property type="match status" value="1"/>
</dbReference>
<dbReference type="GO" id="GO:0051304">
    <property type="term" value="P:chromosome separation"/>
    <property type="evidence" value="ECO:0007669"/>
    <property type="project" value="InterPro"/>
</dbReference>
<comment type="caution">
    <text evidence="5">The sequence shown here is derived from an EMBL/GenBank/DDBJ whole genome shotgun (WGS) entry which is preliminary data.</text>
</comment>
<dbReference type="AlphaFoldDB" id="A0A0G1YFV7"/>
<accession>A0A0G1YFV7</accession>
<dbReference type="Gene3D" id="1.10.10.10">
    <property type="entry name" value="Winged helix-like DNA-binding domain superfamily/Winged helix DNA-binding domain"/>
    <property type="match status" value="2"/>
</dbReference>
<dbReference type="SUPFAM" id="SSF46785">
    <property type="entry name" value="Winged helix' DNA-binding domain"/>
    <property type="match status" value="2"/>
</dbReference>
<dbReference type="InterPro" id="IPR036388">
    <property type="entry name" value="WH-like_DNA-bd_sf"/>
</dbReference>
<name>A0A0G1YFV7_9BACT</name>
<evidence type="ECO:0000313" key="6">
    <source>
        <dbReference type="Proteomes" id="UP000033870"/>
    </source>
</evidence>
<evidence type="ECO:0000256" key="2">
    <source>
        <dbReference type="ARBA" id="ARBA00022618"/>
    </source>
</evidence>
<keyword evidence="3" id="KW-0159">Chromosome partition</keyword>
<evidence type="ECO:0000313" key="5">
    <source>
        <dbReference type="EMBL" id="KKW42328.1"/>
    </source>
</evidence>
<keyword evidence="1" id="KW-0963">Cytoplasm</keyword>
<reference evidence="5 6" key="1">
    <citation type="journal article" date="2015" name="Nature">
        <title>rRNA introns, odd ribosomes, and small enigmatic genomes across a large radiation of phyla.</title>
        <authorList>
            <person name="Brown C.T."/>
            <person name="Hug L.A."/>
            <person name="Thomas B.C."/>
            <person name="Sharon I."/>
            <person name="Castelle C.J."/>
            <person name="Singh A."/>
            <person name="Wilkins M.J."/>
            <person name="Williams K.H."/>
            <person name="Banfield J.F."/>
        </authorList>
    </citation>
    <scope>NUCLEOTIDE SEQUENCE [LARGE SCALE GENOMIC DNA]</scope>
</reference>
<dbReference type="InterPro" id="IPR036390">
    <property type="entry name" value="WH_DNA-bd_sf"/>
</dbReference>
<dbReference type="STRING" id="1619044.UY92_C0008G0024"/>
<dbReference type="EMBL" id="LCRX01000008">
    <property type="protein sequence ID" value="KKW42328.1"/>
    <property type="molecule type" value="Genomic_DNA"/>
</dbReference>
<sequence length="180" mass="19313">MTLHSQLESVLFVAGKPLSPAELARALCTDVAAIGVALEELKLKFNALESGIHIIDTGSSVQMTTNPANSQAVDKFTTEEIKGELTRAQLESLTVIAYQGPITRPELEAIRGVNCAIILRNLELRGLVEATDDADKLLPVYSLTVEALRHLGLASPSDLPGYSELHDHPHVAAVGQPQED</sequence>
<dbReference type="InterPro" id="IPR005234">
    <property type="entry name" value="ScpB_csome_segregation"/>
</dbReference>